<sequence>MQQSKFFRVIWQYNGLVLAVASTLAIAVLSFISYKVFKEIVVERSITNVVKTDSEKVTGEGFMIGYIEDINDGDHLIAPLISQQSYTKSYYNKSSSSQRNMLFINAGKNSSSWLFNDNESLITDYRLLSNKEADNSKSIVKAIFFTIAKADTNDDGFITDEDIKTIALSDPDGSKYKEIETNINKLHGHKFLNNNQLVVIYEQQGVDYHATIDTQTSQIVTKSKIAQIGL</sequence>
<evidence type="ECO:0000313" key="2">
    <source>
        <dbReference type="EMBL" id="KEQ15958.1"/>
    </source>
</evidence>
<protein>
    <recommendedName>
        <fullName evidence="4">EF-hand domain-containing protein</fullName>
    </recommendedName>
</protein>
<accession>A0A081NBY5</accession>
<reference evidence="2 3" key="1">
    <citation type="submission" date="2014-06" db="EMBL/GenBank/DDBJ databases">
        <title>Whole Genome Sequences of Three Symbiotic Endozoicomonas Bacteria.</title>
        <authorList>
            <person name="Neave M.J."/>
            <person name="Apprill A."/>
            <person name="Voolstra C.R."/>
        </authorList>
    </citation>
    <scope>NUCLEOTIDE SEQUENCE [LARGE SCALE GENOMIC DNA]</scope>
    <source>
        <strain evidence="2 3">LMG 24815</strain>
    </source>
</reference>
<dbReference type="RefSeq" id="WP_034873222.1">
    <property type="nucleotide sequence ID" value="NZ_JOKG01000001.1"/>
</dbReference>
<gene>
    <name evidence="2" type="ORF">GZ77_05595</name>
</gene>
<dbReference type="EMBL" id="JOKG01000001">
    <property type="protein sequence ID" value="KEQ15958.1"/>
    <property type="molecule type" value="Genomic_DNA"/>
</dbReference>
<evidence type="ECO:0000256" key="1">
    <source>
        <dbReference type="SAM" id="Phobius"/>
    </source>
</evidence>
<evidence type="ECO:0000313" key="3">
    <source>
        <dbReference type="Proteomes" id="UP000028006"/>
    </source>
</evidence>
<keyword evidence="3" id="KW-1185">Reference proteome</keyword>
<feature type="transmembrane region" description="Helical" evidence="1">
    <location>
        <begin position="12"/>
        <end position="34"/>
    </location>
</feature>
<dbReference type="Proteomes" id="UP000028006">
    <property type="component" value="Unassembled WGS sequence"/>
</dbReference>
<name>A0A081NBY5_9GAMM</name>
<dbReference type="AlphaFoldDB" id="A0A081NBY5"/>
<comment type="caution">
    <text evidence="2">The sequence shown here is derived from an EMBL/GenBank/DDBJ whole genome shotgun (WGS) entry which is preliminary data.</text>
</comment>
<keyword evidence="1" id="KW-1133">Transmembrane helix</keyword>
<proteinExistence type="predicted"/>
<dbReference type="InterPro" id="IPR018247">
    <property type="entry name" value="EF_Hand_1_Ca_BS"/>
</dbReference>
<organism evidence="2 3">
    <name type="scientific">Endozoicomonas montiporae</name>
    <dbReference type="NCBI Taxonomy" id="1027273"/>
    <lineage>
        <taxon>Bacteria</taxon>
        <taxon>Pseudomonadati</taxon>
        <taxon>Pseudomonadota</taxon>
        <taxon>Gammaproteobacteria</taxon>
        <taxon>Oceanospirillales</taxon>
        <taxon>Endozoicomonadaceae</taxon>
        <taxon>Endozoicomonas</taxon>
    </lineage>
</organism>
<dbReference type="PROSITE" id="PS00018">
    <property type="entry name" value="EF_HAND_1"/>
    <property type="match status" value="1"/>
</dbReference>
<dbReference type="eggNOG" id="ENOG5030NVI">
    <property type="taxonomic scope" value="Bacteria"/>
</dbReference>
<keyword evidence="1" id="KW-0472">Membrane</keyword>
<keyword evidence="1" id="KW-0812">Transmembrane</keyword>
<evidence type="ECO:0008006" key="4">
    <source>
        <dbReference type="Google" id="ProtNLM"/>
    </source>
</evidence>